<sequence length="314" mass="33559">MTDSLIGLQSSPASPASPPTPATDLIKDATTQTFVADVIEASKETPVLVDFWAPWCEPCKQLGPIIEKAVTQAGGVIKLVKVNVDENQEIAQQMRVQSIPAVFAFIDGQPVDGFMGAKSEGEIKTFIDKIIAAAPGDESAKIAQLLEQAKAALAAGEVDQAGQIYATIVQAEPENVAALCGLARCQIEKNDVEGAQATLALVPSPAADEPDVISVKAVIELALNRVDDSEVTKLAQAVESNPDDFQARFDLANALSSNGEKEQALEQLLYIVKNNRGWNDEAARKQVLTFFEAWGPTDEQTIEGRKKLSAILFS</sequence>
<protein>
    <submittedName>
        <fullName evidence="7">FIG000875: Thioredoxin domain-containing protein EC-YbbN</fullName>
    </submittedName>
</protein>
<dbReference type="GO" id="GO:0045454">
    <property type="term" value="P:cell redox homeostasis"/>
    <property type="evidence" value="ECO:0007669"/>
    <property type="project" value="TreeGrafter"/>
</dbReference>
<dbReference type="EMBL" id="UOEC01000128">
    <property type="protein sequence ID" value="VAV95497.1"/>
    <property type="molecule type" value="Genomic_DNA"/>
</dbReference>
<evidence type="ECO:0000256" key="2">
    <source>
        <dbReference type="ARBA" id="ARBA00022982"/>
    </source>
</evidence>
<dbReference type="GO" id="GO:0015035">
    <property type="term" value="F:protein-disulfide reductase activity"/>
    <property type="evidence" value="ECO:0007669"/>
    <property type="project" value="InterPro"/>
</dbReference>
<dbReference type="Gene3D" id="1.25.40.10">
    <property type="entry name" value="Tetratricopeptide repeat domain"/>
    <property type="match status" value="2"/>
</dbReference>
<keyword evidence="3" id="KW-1015">Disulfide bond</keyword>
<dbReference type="PANTHER" id="PTHR45663">
    <property type="entry name" value="GEO12009P1"/>
    <property type="match status" value="1"/>
</dbReference>
<evidence type="ECO:0000256" key="5">
    <source>
        <dbReference type="SAM" id="MobiDB-lite"/>
    </source>
</evidence>
<dbReference type="Pfam" id="PF14561">
    <property type="entry name" value="TPR_20"/>
    <property type="match status" value="1"/>
</dbReference>
<gene>
    <name evidence="7" type="ORF">MNBD_ALPHA08-1456</name>
</gene>
<dbReference type="Gene3D" id="3.40.30.10">
    <property type="entry name" value="Glutaredoxin"/>
    <property type="match status" value="1"/>
</dbReference>
<keyword evidence="4" id="KW-0676">Redox-active center</keyword>
<evidence type="ECO:0000256" key="1">
    <source>
        <dbReference type="ARBA" id="ARBA00022448"/>
    </source>
</evidence>
<dbReference type="InterPro" id="IPR011990">
    <property type="entry name" value="TPR-like_helical_dom_sf"/>
</dbReference>
<organism evidence="7">
    <name type="scientific">hydrothermal vent metagenome</name>
    <dbReference type="NCBI Taxonomy" id="652676"/>
    <lineage>
        <taxon>unclassified sequences</taxon>
        <taxon>metagenomes</taxon>
        <taxon>ecological metagenomes</taxon>
    </lineage>
</organism>
<dbReference type="Pfam" id="PF14559">
    <property type="entry name" value="TPR_19"/>
    <property type="match status" value="1"/>
</dbReference>
<keyword evidence="2" id="KW-0249">Electron transport</keyword>
<dbReference type="InterPro" id="IPR017937">
    <property type="entry name" value="Thioredoxin_CS"/>
</dbReference>
<proteinExistence type="predicted"/>
<dbReference type="CDD" id="cd02956">
    <property type="entry name" value="ybbN"/>
    <property type="match status" value="1"/>
</dbReference>
<evidence type="ECO:0000313" key="7">
    <source>
        <dbReference type="EMBL" id="VAV95497.1"/>
    </source>
</evidence>
<dbReference type="GO" id="GO:0005829">
    <property type="term" value="C:cytosol"/>
    <property type="evidence" value="ECO:0007669"/>
    <property type="project" value="TreeGrafter"/>
</dbReference>
<feature type="domain" description="Thioredoxin" evidence="6">
    <location>
        <begin position="14"/>
        <end position="132"/>
    </location>
</feature>
<dbReference type="InterPro" id="IPR003921">
    <property type="entry name" value="Cell_synth_C"/>
</dbReference>
<accession>A0A3B0RTJ5</accession>
<name>A0A3B0RTJ5_9ZZZZ</name>
<dbReference type="InterPro" id="IPR005746">
    <property type="entry name" value="Thioredoxin"/>
</dbReference>
<feature type="region of interest" description="Disordered" evidence="5">
    <location>
        <begin position="1"/>
        <end position="23"/>
    </location>
</feature>
<dbReference type="PROSITE" id="PS00194">
    <property type="entry name" value="THIOREDOXIN_1"/>
    <property type="match status" value="1"/>
</dbReference>
<reference evidence="7" key="1">
    <citation type="submission" date="2018-06" db="EMBL/GenBank/DDBJ databases">
        <authorList>
            <person name="Zhirakovskaya E."/>
        </authorList>
    </citation>
    <scope>NUCLEOTIDE SEQUENCE</scope>
</reference>
<dbReference type="NCBIfam" id="TIGR01068">
    <property type="entry name" value="thioredoxin"/>
    <property type="match status" value="1"/>
</dbReference>
<dbReference type="GO" id="GO:0006011">
    <property type="term" value="P:UDP-alpha-D-glucose metabolic process"/>
    <property type="evidence" value="ECO:0007669"/>
    <property type="project" value="InterPro"/>
</dbReference>
<keyword evidence="1" id="KW-0813">Transport</keyword>
<dbReference type="SUPFAM" id="SSF48452">
    <property type="entry name" value="TPR-like"/>
    <property type="match status" value="1"/>
</dbReference>
<evidence type="ECO:0000256" key="3">
    <source>
        <dbReference type="ARBA" id="ARBA00023157"/>
    </source>
</evidence>
<dbReference type="GO" id="GO:0006950">
    <property type="term" value="P:response to stress"/>
    <property type="evidence" value="ECO:0007669"/>
    <property type="project" value="UniProtKB-ARBA"/>
</dbReference>
<dbReference type="GO" id="GO:0016020">
    <property type="term" value="C:membrane"/>
    <property type="evidence" value="ECO:0007669"/>
    <property type="project" value="InterPro"/>
</dbReference>
<dbReference type="PROSITE" id="PS51352">
    <property type="entry name" value="THIOREDOXIN_2"/>
    <property type="match status" value="1"/>
</dbReference>
<dbReference type="AlphaFoldDB" id="A0A3B0RTJ5"/>
<evidence type="ECO:0000256" key="4">
    <source>
        <dbReference type="ARBA" id="ARBA00023284"/>
    </source>
</evidence>
<evidence type="ECO:0000259" key="6">
    <source>
        <dbReference type="PROSITE" id="PS51352"/>
    </source>
</evidence>
<dbReference type="InterPro" id="IPR036249">
    <property type="entry name" value="Thioredoxin-like_sf"/>
</dbReference>
<dbReference type="Pfam" id="PF00085">
    <property type="entry name" value="Thioredoxin"/>
    <property type="match status" value="1"/>
</dbReference>
<dbReference type="FunFam" id="3.40.30.10:FF:000001">
    <property type="entry name" value="Thioredoxin"/>
    <property type="match status" value="1"/>
</dbReference>
<dbReference type="PANTHER" id="PTHR45663:SF11">
    <property type="entry name" value="GEO12009P1"/>
    <property type="match status" value="1"/>
</dbReference>
<dbReference type="PRINTS" id="PR01441">
    <property type="entry name" value="CELLSNTHASEC"/>
</dbReference>
<dbReference type="InterPro" id="IPR013766">
    <property type="entry name" value="Thioredoxin_domain"/>
</dbReference>
<dbReference type="SUPFAM" id="SSF52833">
    <property type="entry name" value="Thioredoxin-like"/>
    <property type="match status" value="1"/>
</dbReference>